<proteinExistence type="predicted"/>
<reference evidence="1" key="1">
    <citation type="journal article" date="2021" name="PeerJ">
        <title>Extensive microbial diversity within the chicken gut microbiome revealed by metagenomics and culture.</title>
        <authorList>
            <person name="Gilroy R."/>
            <person name="Ravi A."/>
            <person name="Getino M."/>
            <person name="Pursley I."/>
            <person name="Horton D.L."/>
            <person name="Alikhan N.F."/>
            <person name="Baker D."/>
            <person name="Gharbi K."/>
            <person name="Hall N."/>
            <person name="Watson M."/>
            <person name="Adriaenssens E.M."/>
            <person name="Foster-Nyarko E."/>
            <person name="Jarju S."/>
            <person name="Secka A."/>
            <person name="Antonio M."/>
            <person name="Oren A."/>
            <person name="Chaudhuri R.R."/>
            <person name="La Ragione R."/>
            <person name="Hildebrand F."/>
            <person name="Pallen M.J."/>
        </authorList>
    </citation>
    <scope>NUCLEOTIDE SEQUENCE</scope>
    <source>
        <strain evidence="1">ChiBcec8-13705</strain>
    </source>
</reference>
<dbReference type="Proteomes" id="UP000886803">
    <property type="component" value="Unassembled WGS sequence"/>
</dbReference>
<evidence type="ECO:0000313" key="1">
    <source>
        <dbReference type="EMBL" id="HJB41559.1"/>
    </source>
</evidence>
<name>A0A9D2M676_9FIRM</name>
<comment type="caution">
    <text evidence="1">The sequence shown here is derived from an EMBL/GenBank/DDBJ whole genome shotgun (WGS) entry which is preliminary data.</text>
</comment>
<dbReference type="EMBL" id="DWYG01000052">
    <property type="protein sequence ID" value="HJB41559.1"/>
    <property type="molecule type" value="Genomic_DNA"/>
</dbReference>
<organism evidence="1 2">
    <name type="scientific">Candidatus Gemmiger avicola</name>
    <dbReference type="NCBI Taxonomy" id="2838605"/>
    <lineage>
        <taxon>Bacteria</taxon>
        <taxon>Bacillati</taxon>
        <taxon>Bacillota</taxon>
        <taxon>Clostridia</taxon>
        <taxon>Eubacteriales</taxon>
        <taxon>Gemmiger</taxon>
    </lineage>
</organism>
<sequence length="530" mass="58849">MMQTITKQISNNYAPSPEEPVMESLMSEYKRVIFESLLTSFGLDSFLVTDRHGGDVDTIHNVRKIGKDPEMTYKNVLNEKAYTSNGKYDTKEYHSDEGFSSFKSEARKAYRETGQTVKDAYTGKELHFLGKGKGANSKISAEADHVIAAKAIHEDRGRVLSGVSGVDLANSEDNLRFTNKSLNASMGADEIPDYIAKHPELDPQTKSNMMNEYNQAKSVYESRITRAYYTSPRFAKDLGVAAGKLGVRMGARQALGFFFAEVTFTVMEEFDRLPRPFELGTFLKSLGTGIKNGFSRALKKYKELLSHACEGAVSGALSSLSTTLCNIFFTTAKNAVKIVRQTYVSLVQAAKVLFLNPDNLPFGERMRATAKILAVGVSVVLGTMVSELIEQSPIGKIPVLGDAVQTFCGALVSGLLTCTLLHYMDNSETVGRLVSSLNHIYTIDAEVAYFRQVAEQFERYAAELEQIDYEKFRTEVDTFNMIGQQLDNIQDEKQLNVLLKKYITLIGGALPWQGDFNAFMQQKDTPLAFA</sequence>
<accession>A0A9D2M676</accession>
<dbReference type="AlphaFoldDB" id="A0A9D2M676"/>
<protein>
    <submittedName>
        <fullName evidence="1">Uncharacterized protein</fullName>
    </submittedName>
</protein>
<evidence type="ECO:0000313" key="2">
    <source>
        <dbReference type="Proteomes" id="UP000886803"/>
    </source>
</evidence>
<reference evidence="1" key="2">
    <citation type="submission" date="2021-04" db="EMBL/GenBank/DDBJ databases">
        <authorList>
            <person name="Gilroy R."/>
        </authorList>
    </citation>
    <scope>NUCLEOTIDE SEQUENCE</scope>
    <source>
        <strain evidence="1">ChiBcec8-13705</strain>
    </source>
</reference>
<gene>
    <name evidence="1" type="ORF">H9945_03585</name>
</gene>